<dbReference type="EMBL" id="BAABFT010000017">
    <property type="protein sequence ID" value="GAA4336464.1"/>
    <property type="molecule type" value="Genomic_DNA"/>
</dbReference>
<accession>A0ABP8H9Z2</accession>
<organism evidence="1 2">
    <name type="scientific">Mucilaginibacter gynuensis</name>
    <dbReference type="NCBI Taxonomy" id="1302236"/>
    <lineage>
        <taxon>Bacteria</taxon>
        <taxon>Pseudomonadati</taxon>
        <taxon>Bacteroidota</taxon>
        <taxon>Sphingobacteriia</taxon>
        <taxon>Sphingobacteriales</taxon>
        <taxon>Sphingobacteriaceae</taxon>
        <taxon>Mucilaginibacter</taxon>
    </lineage>
</organism>
<dbReference type="SUPFAM" id="SSF52833">
    <property type="entry name" value="Thioredoxin-like"/>
    <property type="match status" value="1"/>
</dbReference>
<reference evidence="2" key="1">
    <citation type="journal article" date="2019" name="Int. J. Syst. Evol. Microbiol.">
        <title>The Global Catalogue of Microorganisms (GCM) 10K type strain sequencing project: providing services to taxonomists for standard genome sequencing and annotation.</title>
        <authorList>
            <consortium name="The Broad Institute Genomics Platform"/>
            <consortium name="The Broad Institute Genome Sequencing Center for Infectious Disease"/>
            <person name="Wu L."/>
            <person name="Ma J."/>
        </authorList>
    </citation>
    <scope>NUCLEOTIDE SEQUENCE [LARGE SCALE GENOMIC DNA]</scope>
    <source>
        <strain evidence="2">JCM 17705</strain>
    </source>
</reference>
<dbReference type="InterPro" id="IPR036249">
    <property type="entry name" value="Thioredoxin-like_sf"/>
</dbReference>
<dbReference type="Proteomes" id="UP001500582">
    <property type="component" value="Unassembled WGS sequence"/>
</dbReference>
<sequence>MLVLSLCIAACSTKPAKPSANDVMKQAYAQATKENKNVIIVFQSSTREWCKKFEASINDESVKKLIDDNYVVVYLDLMEDPNKKELENPGAIDILTKYQGEKAGLPFWVVADAKGTKLADSQIRSKGASVNTYGQNIGCPAADSEIAFLLNILQSTSKLSKDQLTLIGKRFAKNKQA</sequence>
<gene>
    <name evidence="1" type="ORF">GCM10023149_45280</name>
</gene>
<evidence type="ECO:0000313" key="1">
    <source>
        <dbReference type="EMBL" id="GAA4336464.1"/>
    </source>
</evidence>
<proteinExistence type="predicted"/>
<dbReference type="Gene3D" id="3.40.30.10">
    <property type="entry name" value="Glutaredoxin"/>
    <property type="match status" value="1"/>
</dbReference>
<evidence type="ECO:0000313" key="2">
    <source>
        <dbReference type="Proteomes" id="UP001500582"/>
    </source>
</evidence>
<keyword evidence="2" id="KW-1185">Reference proteome</keyword>
<dbReference type="Pfam" id="PF13899">
    <property type="entry name" value="Thioredoxin_7"/>
    <property type="match status" value="1"/>
</dbReference>
<name>A0ABP8H9Z2_9SPHI</name>
<evidence type="ECO:0008006" key="3">
    <source>
        <dbReference type="Google" id="ProtNLM"/>
    </source>
</evidence>
<comment type="caution">
    <text evidence="1">The sequence shown here is derived from an EMBL/GenBank/DDBJ whole genome shotgun (WGS) entry which is preliminary data.</text>
</comment>
<protein>
    <recommendedName>
        <fullName evidence="3">Thioredoxin-like protein</fullName>
    </recommendedName>
</protein>